<keyword evidence="6" id="KW-0690">Ribosome biogenesis</keyword>
<dbReference type="GO" id="GO:0005730">
    <property type="term" value="C:nucleolus"/>
    <property type="evidence" value="ECO:0007669"/>
    <property type="project" value="UniProtKB-SubCell"/>
</dbReference>
<feature type="domain" description="Large ribosomal subunit protein uL10-like insertion" evidence="7">
    <location>
        <begin position="159"/>
        <end position="240"/>
    </location>
</feature>
<dbReference type="GO" id="GO:0006364">
    <property type="term" value="P:rRNA processing"/>
    <property type="evidence" value="ECO:0007669"/>
    <property type="project" value="TreeGrafter"/>
</dbReference>
<evidence type="ECO:0000256" key="2">
    <source>
        <dbReference type="ARBA" id="ARBA00008889"/>
    </source>
</evidence>
<dbReference type="FunFam" id="3.90.105.20:FF:000003">
    <property type="entry name" value="Ribosome assembly factor mrt4"/>
    <property type="match status" value="1"/>
</dbReference>
<dbReference type="Pfam" id="PF17777">
    <property type="entry name" value="RL10P_insert"/>
    <property type="match status" value="1"/>
</dbReference>
<dbReference type="Proteomes" id="UP000683417">
    <property type="component" value="Unassembled WGS sequence"/>
</dbReference>
<dbReference type="GO" id="GO:0000027">
    <property type="term" value="P:ribosomal large subunit assembly"/>
    <property type="evidence" value="ECO:0007669"/>
    <property type="project" value="InterPro"/>
</dbReference>
<dbReference type="InterPro" id="IPR040637">
    <property type="entry name" value="Ribosomal_uL10-like_insert"/>
</dbReference>
<evidence type="ECO:0000256" key="6">
    <source>
        <dbReference type="RuleBase" id="RU364039"/>
    </source>
</evidence>
<reference evidence="8" key="1">
    <citation type="submission" date="2020-10" db="EMBL/GenBank/DDBJ databases">
        <authorList>
            <person name="Muller C M."/>
        </authorList>
    </citation>
    <scope>NUCLEOTIDE SEQUENCE</scope>
    <source>
        <strain evidence="8">THUN-12</strain>
    </source>
</reference>
<dbReference type="CDD" id="cd05796">
    <property type="entry name" value="Ribosomal_P0_like"/>
    <property type="match status" value="1"/>
</dbReference>
<name>A0A9W4D8W1_BLUGR</name>
<dbReference type="InterPro" id="IPR051742">
    <property type="entry name" value="Ribosome_Assembly_uL10"/>
</dbReference>
<comment type="subunit">
    <text evidence="3 6">Associates with the pre-60S ribosomal particle.</text>
</comment>
<protein>
    <recommendedName>
        <fullName evidence="6">Ribosome assembly factor mrt4</fullName>
    </recommendedName>
</protein>
<dbReference type="InterPro" id="IPR001790">
    <property type="entry name" value="Ribosomal_uL10"/>
</dbReference>
<accession>A0A9W4D8W1</accession>
<comment type="subcellular location">
    <subcellularLocation>
        <location evidence="6">Cytoplasm</location>
    </subcellularLocation>
    <subcellularLocation>
        <location evidence="6">Nucleus</location>
        <location evidence="6">Nucleolus</location>
    </subcellularLocation>
</comment>
<dbReference type="Pfam" id="PF00466">
    <property type="entry name" value="Ribosomal_L10"/>
    <property type="match status" value="1"/>
</dbReference>
<comment type="function">
    <text evidence="1 6">Component of the ribosome assembly machinery. Nuclear paralog of the ribosomal protein P0, it binds pre-60S subunits at an early stage of assembly in the nucleolus, and is replaced by P0 in cytoplasmic pre-60S subunits and mature 80S ribosomes.</text>
</comment>
<feature type="non-terminal residue" evidence="8">
    <location>
        <position position="1"/>
    </location>
</feature>
<dbReference type="GO" id="GO:0000956">
    <property type="term" value="P:nuclear-transcribed mRNA catabolic process"/>
    <property type="evidence" value="ECO:0007669"/>
    <property type="project" value="TreeGrafter"/>
</dbReference>
<gene>
    <name evidence="8" type="ORF">BGTH12_LOCUS7305</name>
</gene>
<dbReference type="EMBL" id="CAJHIT010000010">
    <property type="protein sequence ID" value="CAD6505947.1"/>
    <property type="molecule type" value="Genomic_DNA"/>
</dbReference>
<evidence type="ECO:0000256" key="3">
    <source>
        <dbReference type="ARBA" id="ARBA00011117"/>
    </source>
</evidence>
<evidence type="ECO:0000256" key="5">
    <source>
        <dbReference type="ARBA" id="ARBA00023242"/>
    </source>
</evidence>
<dbReference type="GO" id="GO:0003723">
    <property type="term" value="F:RNA binding"/>
    <property type="evidence" value="ECO:0007669"/>
    <property type="project" value="TreeGrafter"/>
</dbReference>
<dbReference type="GO" id="GO:0030687">
    <property type="term" value="C:preribosome, large subunit precursor"/>
    <property type="evidence" value="ECO:0007669"/>
    <property type="project" value="TreeGrafter"/>
</dbReference>
<dbReference type="AlphaFoldDB" id="A0A9W4D8W1"/>
<dbReference type="GO" id="GO:0005737">
    <property type="term" value="C:cytoplasm"/>
    <property type="evidence" value="ECO:0007669"/>
    <property type="project" value="UniProtKB-SubCell"/>
</dbReference>
<evidence type="ECO:0000259" key="7">
    <source>
        <dbReference type="Pfam" id="PF17777"/>
    </source>
</evidence>
<keyword evidence="4 6" id="KW-0963">Cytoplasm</keyword>
<organism evidence="8 9">
    <name type="scientific">Blumeria graminis f. sp. triticale</name>
    <dbReference type="NCBI Taxonomy" id="1689686"/>
    <lineage>
        <taxon>Eukaryota</taxon>
        <taxon>Fungi</taxon>
        <taxon>Dikarya</taxon>
        <taxon>Ascomycota</taxon>
        <taxon>Pezizomycotina</taxon>
        <taxon>Leotiomycetes</taxon>
        <taxon>Erysiphales</taxon>
        <taxon>Erysiphaceae</taxon>
        <taxon>Blumeria</taxon>
    </lineage>
</organism>
<comment type="similarity">
    <text evidence="2 6">Belongs to the universal ribosomal protein uL10 family.</text>
</comment>
<evidence type="ECO:0000256" key="1">
    <source>
        <dbReference type="ARBA" id="ARBA00004046"/>
    </source>
</evidence>
<dbReference type="PANTHER" id="PTHR45841">
    <property type="entry name" value="MRNA TURNOVER PROTEIN 4 MRTO4"/>
    <property type="match status" value="1"/>
</dbReference>
<evidence type="ECO:0000313" key="8">
    <source>
        <dbReference type="EMBL" id="CAD6505947.1"/>
    </source>
</evidence>
<comment type="caution">
    <text evidence="8">The sequence shown here is derived from an EMBL/GenBank/DDBJ whole genome shotgun (WGS) entry which is preliminary data.</text>
</comment>
<dbReference type="FunFam" id="3.30.70.1730:FF:000005">
    <property type="entry name" value="Ribosome assembly factor mrt4"/>
    <property type="match status" value="1"/>
</dbReference>
<evidence type="ECO:0000256" key="4">
    <source>
        <dbReference type="ARBA" id="ARBA00022490"/>
    </source>
</evidence>
<keyword evidence="5 6" id="KW-0539">Nucleus</keyword>
<evidence type="ECO:0000313" key="9">
    <source>
        <dbReference type="Proteomes" id="UP000683417"/>
    </source>
</evidence>
<dbReference type="InterPro" id="IPR033867">
    <property type="entry name" value="Mrt4"/>
</dbReference>
<dbReference type="PANTHER" id="PTHR45841:SF1">
    <property type="entry name" value="MRNA TURNOVER PROTEIN 4 HOMOLOG"/>
    <property type="match status" value="1"/>
</dbReference>
<proteinExistence type="inferred from homology"/>
<sequence>HPRRLVADPISTQSSPVPSFLCPNAHHIEFLYPTMPKSKRAKVVNLSKVGKKGKELSQKLFRNVRECLDQYAYCWAYSVEAMRNTYLKDVRNELSDSRLFFGKTKVMAKALGLTPEEAYQRNTEKLAVHLNGDMGLLFTNREPQSIIDYFENLAKTDFARAGTEATRDFSIPAGIVMSTGGQIAAEDDTPLAHSLEPELRKLGMPTSLEKGKIILQNDYTVCREHDTLDSRQTRLMKLFNLATADFRVSLKAHWKSSTSEVTVMDAMND</sequence>